<dbReference type="Gene3D" id="3.40.50.720">
    <property type="entry name" value="NAD(P)-binding Rossmann-like Domain"/>
    <property type="match status" value="1"/>
</dbReference>
<comment type="caution">
    <text evidence="3">The sequence shown here is derived from an EMBL/GenBank/DDBJ whole genome shotgun (WGS) entry which is preliminary data.</text>
</comment>
<keyword evidence="3" id="KW-0560">Oxidoreductase</keyword>
<evidence type="ECO:0000313" key="3">
    <source>
        <dbReference type="EMBL" id="RIH87957.1"/>
    </source>
</evidence>
<dbReference type="InterPro" id="IPR036291">
    <property type="entry name" value="NAD(P)-bd_dom_sf"/>
</dbReference>
<protein>
    <submittedName>
        <fullName evidence="3">Cyclopentanol dehydrogenase</fullName>
        <ecNumber evidence="3">1.1.1.163</ecNumber>
    </submittedName>
</protein>
<evidence type="ECO:0000259" key="2">
    <source>
        <dbReference type="SMART" id="SM00822"/>
    </source>
</evidence>
<dbReference type="GO" id="GO:0008202">
    <property type="term" value="P:steroid metabolic process"/>
    <property type="evidence" value="ECO:0007669"/>
    <property type="project" value="TreeGrafter"/>
</dbReference>
<sequence>MKHFLITGASTGIGEGCALYLAGKGHTVWAGVRRLEDGERLARQAAGLLHPVLLDVTDTQSIARAAETVRAHTPKLDGLVNNAGIAVAGPLEFLPLEELRRQLEVNVIGQVAVLQGFLGLLREGRGRVVNMSSISGRVAAPLFGPYSSSKFALEALSDALRRELKPWGMEVSVIEPGNIQTPIWGKGVNWGRELLEKLPPEARALYGKAIDGLIRYVEGIDGKGLPPLEVAKAVEHALTAPRPRTRYAVGRDAKAGIFFARFLPDRLLDEMILGGLVRRLYGRKG</sequence>
<dbReference type="OrthoDB" id="5786478at2"/>
<dbReference type="EC" id="1.1.1.163" evidence="3"/>
<comment type="similarity">
    <text evidence="1">Belongs to the short-chain dehydrogenases/reductases (SDR) family.</text>
</comment>
<dbReference type="CDD" id="cd05374">
    <property type="entry name" value="17beta-HSD-like_SDR_c"/>
    <property type="match status" value="1"/>
</dbReference>
<reference evidence="3 4" key="1">
    <citation type="submission" date="2018-08" db="EMBL/GenBank/DDBJ databases">
        <title>Meiothermus terrae DSM 26712 genome sequencing project.</title>
        <authorList>
            <person name="Da Costa M.S."/>
            <person name="Albuquerque L."/>
            <person name="Raposo P."/>
            <person name="Froufe H.J.C."/>
            <person name="Barroso C.S."/>
            <person name="Egas C."/>
        </authorList>
    </citation>
    <scope>NUCLEOTIDE SEQUENCE [LARGE SCALE GENOMIC DNA]</scope>
    <source>
        <strain evidence="3 4">DSM 26712</strain>
    </source>
</reference>
<evidence type="ECO:0000256" key="1">
    <source>
        <dbReference type="RuleBase" id="RU000363"/>
    </source>
</evidence>
<feature type="domain" description="Ketoreductase" evidence="2">
    <location>
        <begin position="2"/>
        <end position="177"/>
    </location>
</feature>
<dbReference type="EMBL" id="QXDL01000030">
    <property type="protein sequence ID" value="RIH87957.1"/>
    <property type="molecule type" value="Genomic_DNA"/>
</dbReference>
<gene>
    <name evidence="3" type="primary">cpnA</name>
    <name evidence="3" type="ORF">Mterra_01090</name>
</gene>
<dbReference type="AlphaFoldDB" id="A0A399ETH1"/>
<keyword evidence="4" id="KW-1185">Reference proteome</keyword>
<dbReference type="Pfam" id="PF00106">
    <property type="entry name" value="adh_short"/>
    <property type="match status" value="1"/>
</dbReference>
<dbReference type="PANTHER" id="PTHR43313:SF1">
    <property type="entry name" value="3BETA-HYDROXYSTEROID DEHYDROGENASE DHS-16"/>
    <property type="match status" value="1"/>
</dbReference>
<dbReference type="InterPro" id="IPR020904">
    <property type="entry name" value="Sc_DH/Rdtase_CS"/>
</dbReference>
<dbReference type="SMART" id="SM00822">
    <property type="entry name" value="PKS_KR"/>
    <property type="match status" value="1"/>
</dbReference>
<dbReference type="RefSeq" id="WP_119314258.1">
    <property type="nucleotide sequence ID" value="NZ_QXDL01000030.1"/>
</dbReference>
<dbReference type="InterPro" id="IPR057326">
    <property type="entry name" value="KR_dom"/>
</dbReference>
<dbReference type="PRINTS" id="PR00080">
    <property type="entry name" value="SDRFAMILY"/>
</dbReference>
<accession>A0A399ETH1</accession>
<dbReference type="SUPFAM" id="SSF51735">
    <property type="entry name" value="NAD(P)-binding Rossmann-fold domains"/>
    <property type="match status" value="1"/>
</dbReference>
<dbReference type="Proteomes" id="UP000265715">
    <property type="component" value="Unassembled WGS sequence"/>
</dbReference>
<dbReference type="PRINTS" id="PR00081">
    <property type="entry name" value="GDHRDH"/>
</dbReference>
<dbReference type="GO" id="GO:0055041">
    <property type="term" value="F:cyclopentanol dehydrogenase activity"/>
    <property type="evidence" value="ECO:0007669"/>
    <property type="project" value="UniProtKB-EC"/>
</dbReference>
<dbReference type="PANTHER" id="PTHR43313">
    <property type="entry name" value="SHORT-CHAIN DEHYDROGENASE/REDUCTASE FAMILY 9C"/>
    <property type="match status" value="1"/>
</dbReference>
<dbReference type="PROSITE" id="PS00061">
    <property type="entry name" value="ADH_SHORT"/>
    <property type="match status" value="1"/>
</dbReference>
<organism evidence="3 4">
    <name type="scientific">Calidithermus terrae</name>
    <dbReference type="NCBI Taxonomy" id="1408545"/>
    <lineage>
        <taxon>Bacteria</taxon>
        <taxon>Thermotogati</taxon>
        <taxon>Deinococcota</taxon>
        <taxon>Deinococci</taxon>
        <taxon>Thermales</taxon>
        <taxon>Thermaceae</taxon>
        <taxon>Calidithermus</taxon>
    </lineage>
</organism>
<dbReference type="InterPro" id="IPR002347">
    <property type="entry name" value="SDR_fam"/>
</dbReference>
<proteinExistence type="inferred from homology"/>
<name>A0A399ETH1_9DEIN</name>
<evidence type="ECO:0000313" key="4">
    <source>
        <dbReference type="Proteomes" id="UP000265715"/>
    </source>
</evidence>